<dbReference type="InterPro" id="IPR011011">
    <property type="entry name" value="Znf_FYVE_PHD"/>
</dbReference>
<dbReference type="InterPro" id="IPR019787">
    <property type="entry name" value="Znf_PHD-finger"/>
</dbReference>
<keyword evidence="2 4" id="KW-0863">Zinc-finger</keyword>
<evidence type="ECO:0000256" key="2">
    <source>
        <dbReference type="ARBA" id="ARBA00022771"/>
    </source>
</evidence>
<sequence length="315" mass="35566">MYHTELVSKTYGAHLQEFTRVPGETIPFLCPGFSTQFFEYLGHRENVVMAAEESKLQSVNESKLAMKADLDAQIAKLKQNEQNFETGKNRSEQRRELAVAFHRALMKLGAKKIAAHCPISKDNNSINGKTPNQSVKGSPALNSEPKLKREVSINVCKECGKANDQHLMVGCDSCHQYYHIVCLDPPLEKVPKKVNCEWHCADCCDNSDEEENQEEVVENSNDEVVNRKLRQRRDSIKAKRLAAAENQSRPPLPPKRNRSEHLNGHKVNGFAAVFCQLVRATLLDSFQAHKTQNGQVEEELGEDCLIILDDEELEL</sequence>
<protein>
    <submittedName>
        <fullName evidence="7">PHD finger protein 14 (inferred by orthology to a human protein)</fullName>
    </submittedName>
</protein>
<feature type="region of interest" description="Disordered" evidence="5">
    <location>
        <begin position="236"/>
        <end position="262"/>
    </location>
</feature>
<feature type="region of interest" description="Disordered" evidence="5">
    <location>
        <begin position="122"/>
        <end position="144"/>
    </location>
</feature>
<dbReference type="PROSITE" id="PS01359">
    <property type="entry name" value="ZF_PHD_1"/>
    <property type="match status" value="1"/>
</dbReference>
<dbReference type="InterPro" id="IPR047157">
    <property type="entry name" value="PHRF1/Atg35"/>
</dbReference>
<dbReference type="SMART" id="SM00249">
    <property type="entry name" value="PHD"/>
    <property type="match status" value="1"/>
</dbReference>
<dbReference type="Pfam" id="PF00628">
    <property type="entry name" value="PHD"/>
    <property type="match status" value="1"/>
</dbReference>
<dbReference type="OMA" id="INVCKEC"/>
<keyword evidence="3" id="KW-0862">Zinc</keyword>
<dbReference type="PANTHER" id="PTHR12618">
    <property type="entry name" value="PHD AND RING FINGER DOMAIN-CONTAINING PROTEIN 1"/>
    <property type="match status" value="1"/>
</dbReference>
<evidence type="ECO:0000256" key="4">
    <source>
        <dbReference type="PROSITE-ProRule" id="PRU00146"/>
    </source>
</evidence>
<accession>A0A0N4Y8Q9</accession>
<dbReference type="WBParaSite" id="NBR_0001262801-mRNA-1">
    <property type="protein sequence ID" value="NBR_0001262801-mRNA-1"/>
    <property type="gene ID" value="NBR_0001262801"/>
</dbReference>
<dbReference type="PANTHER" id="PTHR12618:SF20">
    <property type="entry name" value="PHD AND RING FINGER DOMAIN-CONTAINING PROTEIN 1"/>
    <property type="match status" value="1"/>
</dbReference>
<organism evidence="7">
    <name type="scientific">Nippostrongylus brasiliensis</name>
    <name type="common">Rat hookworm</name>
    <dbReference type="NCBI Taxonomy" id="27835"/>
    <lineage>
        <taxon>Eukaryota</taxon>
        <taxon>Metazoa</taxon>
        <taxon>Ecdysozoa</taxon>
        <taxon>Nematoda</taxon>
        <taxon>Chromadorea</taxon>
        <taxon>Rhabditida</taxon>
        <taxon>Rhabditina</taxon>
        <taxon>Rhabditomorpha</taxon>
        <taxon>Strongyloidea</taxon>
        <taxon>Heligmosomidae</taxon>
        <taxon>Nippostrongylus</taxon>
    </lineage>
</organism>
<feature type="compositionally biased region" description="Polar residues" evidence="5">
    <location>
        <begin position="122"/>
        <end position="136"/>
    </location>
</feature>
<name>A0A0N4Y8Q9_NIPBR</name>
<dbReference type="GO" id="GO:0008270">
    <property type="term" value="F:zinc ion binding"/>
    <property type="evidence" value="ECO:0007669"/>
    <property type="project" value="UniProtKB-KW"/>
</dbReference>
<proteinExistence type="predicted"/>
<dbReference type="Gene3D" id="2.30.30.1150">
    <property type="match status" value="1"/>
</dbReference>
<dbReference type="InterPro" id="IPR001965">
    <property type="entry name" value="Znf_PHD"/>
</dbReference>
<feature type="domain" description="PHD-type" evidence="6">
    <location>
        <begin position="153"/>
        <end position="206"/>
    </location>
</feature>
<dbReference type="PROSITE" id="PS50016">
    <property type="entry name" value="ZF_PHD_2"/>
    <property type="match status" value="1"/>
</dbReference>
<evidence type="ECO:0000313" key="7">
    <source>
        <dbReference type="WBParaSite" id="NBR_0001262801-mRNA-1"/>
    </source>
</evidence>
<dbReference type="SUPFAM" id="SSF57903">
    <property type="entry name" value="FYVE/PHD zinc finger"/>
    <property type="match status" value="1"/>
</dbReference>
<reference evidence="7" key="1">
    <citation type="submission" date="2017-02" db="UniProtKB">
        <authorList>
            <consortium name="WormBaseParasite"/>
        </authorList>
    </citation>
    <scope>IDENTIFICATION</scope>
</reference>
<evidence type="ECO:0000256" key="3">
    <source>
        <dbReference type="ARBA" id="ARBA00022833"/>
    </source>
</evidence>
<dbReference type="InterPro" id="IPR019786">
    <property type="entry name" value="Zinc_finger_PHD-type_CS"/>
</dbReference>
<keyword evidence="1" id="KW-0479">Metal-binding</keyword>
<evidence type="ECO:0000256" key="5">
    <source>
        <dbReference type="SAM" id="MobiDB-lite"/>
    </source>
</evidence>
<evidence type="ECO:0000256" key="1">
    <source>
        <dbReference type="ARBA" id="ARBA00022723"/>
    </source>
</evidence>
<dbReference type="AlphaFoldDB" id="A0A0N4Y8Q9"/>
<evidence type="ECO:0000259" key="6">
    <source>
        <dbReference type="PROSITE" id="PS50016"/>
    </source>
</evidence>